<proteinExistence type="predicted"/>
<dbReference type="Proteomes" id="UP000652681">
    <property type="component" value="Unassembled WGS sequence"/>
</dbReference>
<evidence type="ECO:0000313" key="1">
    <source>
        <dbReference type="EMBL" id="MBC9811204.1"/>
    </source>
</evidence>
<name>A0A8J6PH01_9FLAO</name>
<gene>
    <name evidence="1" type="ORF">H9Y05_01835</name>
</gene>
<organism evidence="1 2">
    <name type="scientific">Taishania pollutisoli</name>
    <dbReference type="NCBI Taxonomy" id="2766479"/>
    <lineage>
        <taxon>Bacteria</taxon>
        <taxon>Pseudomonadati</taxon>
        <taxon>Bacteroidota</taxon>
        <taxon>Flavobacteriia</taxon>
        <taxon>Flavobacteriales</taxon>
        <taxon>Crocinitomicaceae</taxon>
        <taxon>Taishania</taxon>
    </lineage>
</organism>
<reference evidence="1" key="1">
    <citation type="submission" date="2020-09" db="EMBL/GenBank/DDBJ databases">
        <title>Taishania pollutisoli gen. nov., sp. nov., Isolated from Tetrabromobisphenol A-Contaminated Soil.</title>
        <authorList>
            <person name="Chen Q."/>
        </authorList>
    </citation>
    <scope>NUCLEOTIDE SEQUENCE</scope>
    <source>
        <strain evidence="1">CZZ-1</strain>
    </source>
</reference>
<evidence type="ECO:0000313" key="2">
    <source>
        <dbReference type="Proteomes" id="UP000652681"/>
    </source>
</evidence>
<accession>A0A8J6PH01</accession>
<dbReference type="EMBL" id="JACVEL010000001">
    <property type="protein sequence ID" value="MBC9811204.1"/>
    <property type="molecule type" value="Genomic_DNA"/>
</dbReference>
<comment type="caution">
    <text evidence="1">The sequence shown here is derived from an EMBL/GenBank/DDBJ whole genome shotgun (WGS) entry which is preliminary data.</text>
</comment>
<dbReference type="AlphaFoldDB" id="A0A8J6PH01"/>
<keyword evidence="2" id="KW-1185">Reference proteome</keyword>
<sequence>MKKVILGTLFLGSIGLGILGCKKEGIQNKQDNDSSQIRSDIQKIFNTHSKDENYHVKSDEVSIENRDNPLDNVGYMHNEVLRFIMSPDINRTIICTKIPEVNRAFKVNVSNDCDKLFRLCEIGVAESFDNEGNFQSNVLRTLLEENKIQENEFQIVSTTFLYTNDMKFNDKINFIKAVEKYTIQSSDLNSEQKNRVLRTFAIYRYSSHYWENENPQPNAMGPISAFADACAEYWALNSPDSPAQDGKDVYAIAGLVSAVVHVLTGF</sequence>
<protein>
    <recommendedName>
        <fullName evidence="3">Lipoprotein</fullName>
    </recommendedName>
</protein>
<dbReference type="PROSITE" id="PS51257">
    <property type="entry name" value="PROKAR_LIPOPROTEIN"/>
    <property type="match status" value="1"/>
</dbReference>
<evidence type="ECO:0008006" key="3">
    <source>
        <dbReference type="Google" id="ProtNLM"/>
    </source>
</evidence>
<dbReference type="RefSeq" id="WP_216713339.1">
    <property type="nucleotide sequence ID" value="NZ_JACVEL010000001.1"/>
</dbReference>